<comment type="similarity">
    <text evidence="2 7">Belongs to the purine-cytosine permease (2.A.39) family.</text>
</comment>
<reference evidence="9 10" key="1">
    <citation type="submission" date="2017-12" db="EMBL/GenBank/DDBJ databases">
        <title>The whole genome sequence of the Acidipropionibacterium virtanenii sp. nov. type strain JS278.</title>
        <authorList>
            <person name="Laine P."/>
            <person name="Deptula P."/>
            <person name="Varmanen P."/>
            <person name="Auvinen P."/>
        </authorList>
    </citation>
    <scope>NUCLEOTIDE SEQUENCE [LARGE SCALE GENOMIC DNA]</scope>
    <source>
        <strain evidence="9 10">JS278</strain>
    </source>
</reference>
<proteinExistence type="inferred from homology"/>
<feature type="transmembrane region" description="Helical" evidence="8">
    <location>
        <begin position="452"/>
        <end position="473"/>
    </location>
</feature>
<evidence type="ECO:0000256" key="3">
    <source>
        <dbReference type="ARBA" id="ARBA00022448"/>
    </source>
</evidence>
<feature type="transmembrane region" description="Helical" evidence="8">
    <location>
        <begin position="60"/>
        <end position="83"/>
    </location>
</feature>
<dbReference type="PANTHER" id="PTHR31806">
    <property type="entry name" value="PURINE-CYTOSINE PERMEASE FCY2-RELATED"/>
    <property type="match status" value="1"/>
</dbReference>
<evidence type="ECO:0000313" key="9">
    <source>
        <dbReference type="EMBL" id="AXE39339.1"/>
    </source>
</evidence>
<dbReference type="InterPro" id="IPR001248">
    <property type="entry name" value="Pur-cyt_permease"/>
</dbReference>
<name>A0A344UVP1_9ACTN</name>
<dbReference type="Gene3D" id="1.10.4160.10">
    <property type="entry name" value="Hydantoin permease"/>
    <property type="match status" value="1"/>
</dbReference>
<dbReference type="InterPro" id="IPR026030">
    <property type="entry name" value="Pur-cyt_permease_Fcy2/21/22"/>
</dbReference>
<feature type="transmembrane region" description="Helical" evidence="8">
    <location>
        <begin position="247"/>
        <end position="270"/>
    </location>
</feature>
<protein>
    <recommendedName>
        <fullName evidence="11">Allantoin permease</fullName>
    </recommendedName>
</protein>
<keyword evidence="6 7" id="KW-0472">Membrane</keyword>
<evidence type="ECO:0000256" key="6">
    <source>
        <dbReference type="ARBA" id="ARBA00023136"/>
    </source>
</evidence>
<feature type="transmembrane region" description="Helical" evidence="8">
    <location>
        <begin position="403"/>
        <end position="423"/>
    </location>
</feature>
<dbReference type="PIRSF" id="PIRSF002744">
    <property type="entry name" value="Pur-cyt_permease"/>
    <property type="match status" value="1"/>
</dbReference>
<feature type="transmembrane region" description="Helical" evidence="8">
    <location>
        <begin position="148"/>
        <end position="168"/>
    </location>
</feature>
<evidence type="ECO:0000256" key="4">
    <source>
        <dbReference type="ARBA" id="ARBA00022692"/>
    </source>
</evidence>
<evidence type="ECO:0000313" key="10">
    <source>
        <dbReference type="Proteomes" id="UP000251995"/>
    </source>
</evidence>
<comment type="subcellular location">
    <subcellularLocation>
        <location evidence="1">Membrane</location>
        <topology evidence="1">Multi-pass membrane protein</topology>
    </subcellularLocation>
</comment>
<accession>A0A344UVP1</accession>
<dbReference type="OrthoDB" id="9809167at2"/>
<dbReference type="EMBL" id="CP025198">
    <property type="protein sequence ID" value="AXE39339.1"/>
    <property type="molecule type" value="Genomic_DNA"/>
</dbReference>
<keyword evidence="5 8" id="KW-1133">Transmembrane helix</keyword>
<sequence length="486" mass="51115">MSEPSSRAAAAGVETTGIEIIAESERTARPRNLFLPWFASNISVFGMSYGAFVLGFGISFWQATVATLIGVVVSFAFCGAIAIAGKRGSAPTMVASRAAFGVQGNKLPGIVSWITSIGWETSLAITAVLATATIFARLGWSSGTAVKIIAAVVVALLIVAGAVAGYHIIMKMQTVLTWITGIVTIIYLAMALPAIRWDAVMAIGSGPWQSVIGALTMVMTGMGLGWVNIAADWSRYQSREASGRSIVFWNTFGGSLGPVFLITAGLLLAGSSKTLSDGVQTDPVGALASILPTWFLVPFLLVAILSLLSGAINGIYSSGLTLLSLGIRIPRPAASLIDGTILTIGTIYVVFFSPNFISPFQSFLVTLGVPLAAWAGIMMADISLRHKPYDDADLFRSDGRYGAVDPISMVTLVVATAVGWGLVINQYEGVSWNDWQGYLLGPLDLGGRQGDWASANIGVIVALVLGFLVTLVARRSRVRAQEALDA</sequence>
<feature type="transmembrane region" description="Helical" evidence="8">
    <location>
        <begin position="110"/>
        <end position="136"/>
    </location>
</feature>
<feature type="transmembrane region" description="Helical" evidence="8">
    <location>
        <begin position="33"/>
        <end position="54"/>
    </location>
</feature>
<keyword evidence="10" id="KW-1185">Reference proteome</keyword>
<dbReference type="AlphaFoldDB" id="A0A344UVP1"/>
<evidence type="ECO:0000256" key="8">
    <source>
        <dbReference type="SAM" id="Phobius"/>
    </source>
</evidence>
<evidence type="ECO:0000256" key="7">
    <source>
        <dbReference type="PIRNR" id="PIRNR002744"/>
    </source>
</evidence>
<evidence type="ECO:0000256" key="2">
    <source>
        <dbReference type="ARBA" id="ARBA00008974"/>
    </source>
</evidence>
<evidence type="ECO:0008006" key="11">
    <source>
        <dbReference type="Google" id="ProtNLM"/>
    </source>
</evidence>
<dbReference type="GO" id="GO:0005886">
    <property type="term" value="C:plasma membrane"/>
    <property type="evidence" value="ECO:0007669"/>
    <property type="project" value="TreeGrafter"/>
</dbReference>
<feature type="transmembrane region" description="Helical" evidence="8">
    <location>
        <begin position="175"/>
        <end position="195"/>
    </location>
</feature>
<gene>
    <name evidence="9" type="ORF">JS278_02187</name>
</gene>
<dbReference type="Pfam" id="PF02133">
    <property type="entry name" value="Transp_cyt_pur"/>
    <property type="match status" value="1"/>
</dbReference>
<dbReference type="PANTHER" id="PTHR31806:SF1">
    <property type="entry name" value="PURINE-CYTOSINE PERMEASE FCY2-RELATED"/>
    <property type="match status" value="1"/>
</dbReference>
<dbReference type="Proteomes" id="UP000251995">
    <property type="component" value="Chromosome"/>
</dbReference>
<organism evidence="9 10">
    <name type="scientific">Acidipropionibacterium virtanenii</name>
    <dbReference type="NCBI Taxonomy" id="2057246"/>
    <lineage>
        <taxon>Bacteria</taxon>
        <taxon>Bacillati</taxon>
        <taxon>Actinomycetota</taxon>
        <taxon>Actinomycetes</taxon>
        <taxon>Propionibacteriales</taxon>
        <taxon>Propionibacteriaceae</taxon>
        <taxon>Acidipropionibacterium</taxon>
    </lineage>
</organism>
<evidence type="ECO:0000256" key="1">
    <source>
        <dbReference type="ARBA" id="ARBA00004141"/>
    </source>
</evidence>
<keyword evidence="3 7" id="KW-0813">Transport</keyword>
<feature type="transmembrane region" description="Helical" evidence="8">
    <location>
        <begin position="207"/>
        <end position="227"/>
    </location>
</feature>
<dbReference type="RefSeq" id="WP_114045229.1">
    <property type="nucleotide sequence ID" value="NZ_CP025198.1"/>
</dbReference>
<feature type="transmembrane region" description="Helical" evidence="8">
    <location>
        <begin position="333"/>
        <end position="351"/>
    </location>
</feature>
<evidence type="ECO:0000256" key="5">
    <source>
        <dbReference type="ARBA" id="ARBA00022989"/>
    </source>
</evidence>
<keyword evidence="4 8" id="KW-0812">Transmembrane</keyword>
<feature type="transmembrane region" description="Helical" evidence="8">
    <location>
        <begin position="290"/>
        <end position="312"/>
    </location>
</feature>
<dbReference type="GO" id="GO:0022857">
    <property type="term" value="F:transmembrane transporter activity"/>
    <property type="evidence" value="ECO:0007669"/>
    <property type="project" value="InterPro"/>
</dbReference>
<dbReference type="KEGG" id="acij:JS278_02187"/>
<feature type="transmembrane region" description="Helical" evidence="8">
    <location>
        <begin position="363"/>
        <end position="382"/>
    </location>
</feature>